<keyword evidence="1" id="KW-0378">Hydrolase</keyword>
<comment type="caution">
    <text evidence="1">The sequence shown here is derived from an EMBL/GenBank/DDBJ whole genome shotgun (WGS) entry which is preliminary data.</text>
</comment>
<evidence type="ECO:0000313" key="1">
    <source>
        <dbReference type="EMBL" id="CAH6721712.1"/>
    </source>
</evidence>
<organism evidence="1 2">
    <name type="scientific">[Candida] jaroonii</name>
    <dbReference type="NCBI Taxonomy" id="467808"/>
    <lineage>
        <taxon>Eukaryota</taxon>
        <taxon>Fungi</taxon>
        <taxon>Dikarya</taxon>
        <taxon>Ascomycota</taxon>
        <taxon>Saccharomycotina</taxon>
        <taxon>Pichiomycetes</taxon>
        <taxon>Debaryomycetaceae</taxon>
        <taxon>Yamadazyma</taxon>
    </lineage>
</organism>
<keyword evidence="1" id="KW-0031">Aminopeptidase</keyword>
<dbReference type="EMBL" id="CALSDN010000007">
    <property type="protein sequence ID" value="CAH6721712.1"/>
    <property type="molecule type" value="Genomic_DNA"/>
</dbReference>
<dbReference type="Proteomes" id="UP001152531">
    <property type="component" value="Unassembled WGS sequence"/>
</dbReference>
<name>A0ACA9Y9J1_9ASCO</name>
<sequence length="532" mass="58403">MKFSALLLATIANGFPLRNPLEQSILDLHLEGSDFLLDLEEHLSHDSIKELPNPRTLLKAKYDLLPEVDTDALQALINEKGLKDRAEKLFSIAEQSIPEYGHPTRVIKSSGHWGTIQYIATELRKLGGYYTVKTQKFKALDSKVNSYSLLIDGVQPKSVKPLSLTPPTKDTKPVHGNLVLAKNFGCSLEDYPANLTAGNIVLVPRGECSFGDKSANSGIAGAVGVIIYDKDDLHGTLGEPTGKEVAAVSIVEAEAKPFVEKLTKDPSYKFETTLYVDSYVKYVPTLNVVAETVFGDHDNVVALGAHSDSVTEGPGINDDGSGSISLLEVAKYLAKFKVNNAVRFAWWAAEEEGLLGSTFYADSLTPEENSKVRLFMDYDMMASPNYEYQVYEANNKDHPNGSGDLKDLYVDWYKSKGLNYTFVPFDGRSDYVGFIDNGIPAGGIATGAEGIKTKEGVEKFGGVAGEQFDQCYHELCDDLSNPDYEAWVINTQLIAHSVAVFAKSFDGFPERDLTKINSINKGFQYRGSFAVY</sequence>
<protein>
    <submittedName>
        <fullName evidence="1">Aminopeptidase Y</fullName>
    </submittedName>
</protein>
<evidence type="ECO:0000313" key="2">
    <source>
        <dbReference type="Proteomes" id="UP001152531"/>
    </source>
</evidence>
<keyword evidence="1" id="KW-0645">Protease</keyword>
<proteinExistence type="predicted"/>
<keyword evidence="2" id="KW-1185">Reference proteome</keyword>
<reference evidence="1" key="1">
    <citation type="submission" date="2022-06" db="EMBL/GenBank/DDBJ databases">
        <authorList>
            <person name="Legras J.-L."/>
            <person name="Devillers H."/>
            <person name="Grondin C."/>
        </authorList>
    </citation>
    <scope>NUCLEOTIDE SEQUENCE</scope>
    <source>
        <strain evidence="1">CLIB 1444</strain>
    </source>
</reference>
<gene>
    <name evidence="1" type="ORF">CLIB1444_07S00738</name>
</gene>
<accession>A0ACA9Y9J1</accession>